<evidence type="ECO:0000256" key="2">
    <source>
        <dbReference type="ARBA" id="ARBA00022723"/>
    </source>
</evidence>
<sequence>METNKEIYIKVTKNGPYMLYGTPPVVKQTIIVDEEGISIEYANEGVFEIKTSPVALCRCGNSKNSPFCDGSHINSKFDGTLKAEFNDILDKAQKYEGPTLTLFDNEKYCAFARFCDANSGIWELIFKDDDFSISEVKRQADMCPSGRLIVFDKQGNLIETKLEKSIGILEDTNLRISGPLWLKGGIRVENEENESYQIRTRQTLCRCGRSSNKPFCDCTHRHIHFKAQYKI</sequence>
<reference evidence="6" key="1">
    <citation type="submission" date="2020-10" db="EMBL/GenBank/DDBJ databases">
        <authorList>
            <person name="Gilroy R."/>
        </authorList>
    </citation>
    <scope>NUCLEOTIDE SEQUENCE</scope>
    <source>
        <strain evidence="6">CHK154-7741</strain>
    </source>
</reference>
<dbReference type="EMBL" id="DVOD01000033">
    <property type="protein sequence ID" value="HIU92410.1"/>
    <property type="molecule type" value="Genomic_DNA"/>
</dbReference>
<evidence type="ECO:0000256" key="4">
    <source>
        <dbReference type="ARBA" id="ARBA00023014"/>
    </source>
</evidence>
<dbReference type="InterPro" id="IPR016548">
    <property type="entry name" value="UCP009180"/>
</dbReference>
<dbReference type="Gene3D" id="3.40.5.90">
    <property type="entry name" value="CDGSH iron-sulfur domain, mitoNEET-type"/>
    <property type="match status" value="2"/>
</dbReference>
<dbReference type="GO" id="GO:0051537">
    <property type="term" value="F:2 iron, 2 sulfur cluster binding"/>
    <property type="evidence" value="ECO:0007669"/>
    <property type="project" value="UniProtKB-KW"/>
</dbReference>
<keyword evidence="4" id="KW-0411">Iron-sulfur</keyword>
<evidence type="ECO:0000313" key="7">
    <source>
        <dbReference type="Proteomes" id="UP000886748"/>
    </source>
</evidence>
<keyword evidence="3" id="KW-0408">Iron</keyword>
<dbReference type="InterPro" id="IPR018967">
    <property type="entry name" value="FeS-contain_CDGSH-typ"/>
</dbReference>
<dbReference type="GO" id="GO:0046872">
    <property type="term" value="F:metal ion binding"/>
    <property type="evidence" value="ECO:0007669"/>
    <property type="project" value="UniProtKB-KW"/>
</dbReference>
<dbReference type="PANTHER" id="PTHR46491">
    <property type="entry name" value="CDGSH IRON SULFUR DOMAIN PROTEIN HOMOLOG"/>
    <property type="match status" value="1"/>
</dbReference>
<gene>
    <name evidence="6" type="ORF">IAD26_04675</name>
</gene>
<feature type="domain" description="Iron-binding zinc finger CDGSH type" evidence="5">
    <location>
        <begin position="183"/>
        <end position="226"/>
    </location>
</feature>
<reference evidence="6" key="2">
    <citation type="journal article" date="2021" name="PeerJ">
        <title>Extensive microbial diversity within the chicken gut microbiome revealed by metagenomics and culture.</title>
        <authorList>
            <person name="Gilroy R."/>
            <person name="Ravi A."/>
            <person name="Getino M."/>
            <person name="Pursley I."/>
            <person name="Horton D.L."/>
            <person name="Alikhan N.F."/>
            <person name="Baker D."/>
            <person name="Gharbi K."/>
            <person name="Hall N."/>
            <person name="Watson M."/>
            <person name="Adriaenssens E.M."/>
            <person name="Foster-Nyarko E."/>
            <person name="Jarju S."/>
            <person name="Secka A."/>
            <person name="Antonio M."/>
            <person name="Oren A."/>
            <person name="Chaudhuri R.R."/>
            <person name="La Ragione R."/>
            <person name="Hildebrand F."/>
            <person name="Pallen M.J."/>
        </authorList>
    </citation>
    <scope>NUCLEOTIDE SEQUENCE</scope>
    <source>
        <strain evidence="6">CHK154-7741</strain>
    </source>
</reference>
<dbReference type="Pfam" id="PF06902">
    <property type="entry name" value="Fer4_19"/>
    <property type="match status" value="1"/>
</dbReference>
<dbReference type="InterPro" id="IPR042216">
    <property type="entry name" value="MitoNEET_CISD"/>
</dbReference>
<dbReference type="Proteomes" id="UP000886748">
    <property type="component" value="Unassembled WGS sequence"/>
</dbReference>
<proteinExistence type="predicted"/>
<evidence type="ECO:0000259" key="5">
    <source>
        <dbReference type="SMART" id="SM00704"/>
    </source>
</evidence>
<evidence type="ECO:0000256" key="1">
    <source>
        <dbReference type="ARBA" id="ARBA00022714"/>
    </source>
</evidence>
<comment type="caution">
    <text evidence="6">The sequence shown here is derived from an EMBL/GenBank/DDBJ whole genome shotgun (WGS) entry which is preliminary data.</text>
</comment>
<dbReference type="GO" id="GO:0005737">
    <property type="term" value="C:cytoplasm"/>
    <property type="evidence" value="ECO:0007669"/>
    <property type="project" value="UniProtKB-ARBA"/>
</dbReference>
<dbReference type="PANTHER" id="PTHR46491:SF3">
    <property type="entry name" value="CDGSH IRON-SULFUR DOMAIN-CONTAINING PROTEIN 3, MITOCHONDRIAL"/>
    <property type="match status" value="1"/>
</dbReference>
<organism evidence="6 7">
    <name type="scientific">Candidatus Limenecus avicola</name>
    <dbReference type="NCBI Taxonomy" id="2840847"/>
    <lineage>
        <taxon>Bacteria</taxon>
        <taxon>Bacillati</taxon>
        <taxon>Bacillota</taxon>
        <taxon>Clostridia</taxon>
        <taxon>Eubacteriales</taxon>
        <taxon>Clostridiaceae</taxon>
        <taxon>Clostridiaceae incertae sedis</taxon>
        <taxon>Candidatus Limenecus</taxon>
    </lineage>
</organism>
<dbReference type="Pfam" id="PF09360">
    <property type="entry name" value="zf-CDGSH"/>
    <property type="match status" value="2"/>
</dbReference>
<keyword evidence="2" id="KW-0479">Metal-binding</keyword>
<evidence type="ECO:0000313" key="6">
    <source>
        <dbReference type="EMBL" id="HIU92410.1"/>
    </source>
</evidence>
<name>A0A9D1SR64_9CLOT</name>
<dbReference type="AlphaFoldDB" id="A0A9D1SR64"/>
<dbReference type="InterPro" id="IPR010693">
    <property type="entry name" value="Divergent_4Fe-4S_mono-cluster"/>
</dbReference>
<feature type="domain" description="Iron-binding zinc finger CDGSH type" evidence="5">
    <location>
        <begin position="44"/>
        <end position="78"/>
    </location>
</feature>
<accession>A0A9D1SR64</accession>
<dbReference type="SMART" id="SM00704">
    <property type="entry name" value="ZnF_CDGSH"/>
    <property type="match status" value="2"/>
</dbReference>
<protein>
    <submittedName>
        <fullName evidence="6">CDGSH iron-sulfur domain-containing protein</fullName>
    </submittedName>
</protein>
<dbReference type="PIRSF" id="PIRSF009180">
    <property type="entry name" value="UCP009180"/>
    <property type="match status" value="1"/>
</dbReference>
<dbReference type="InterPro" id="IPR052950">
    <property type="entry name" value="CISD"/>
</dbReference>
<evidence type="ECO:0000256" key="3">
    <source>
        <dbReference type="ARBA" id="ARBA00023004"/>
    </source>
</evidence>
<keyword evidence="1" id="KW-0001">2Fe-2S</keyword>